<evidence type="ECO:0000256" key="1">
    <source>
        <dbReference type="ARBA" id="ARBA00023054"/>
    </source>
</evidence>
<protein>
    <recommendedName>
        <fullName evidence="4">CCDC92/74 N-terminal domain-containing protein</fullName>
    </recommendedName>
</protein>
<comment type="caution">
    <text evidence="5">The sequence shown here is derived from an EMBL/GenBank/DDBJ whole genome shotgun (WGS) entry which is preliminary data.</text>
</comment>
<keyword evidence="6" id="KW-1185">Reference proteome</keyword>
<dbReference type="PANTHER" id="PTHR14882:SF1">
    <property type="entry name" value="CCDC92 DOMAIN-CONTAINING PROTEIN"/>
    <property type="match status" value="1"/>
</dbReference>
<feature type="region of interest" description="Disordered" evidence="3">
    <location>
        <begin position="220"/>
        <end position="239"/>
    </location>
</feature>
<feature type="compositionally biased region" description="Basic residues" evidence="3">
    <location>
        <begin position="136"/>
        <end position="145"/>
    </location>
</feature>
<dbReference type="EMBL" id="JARBDR010000440">
    <property type="protein sequence ID" value="KAJ8312765.1"/>
    <property type="molecule type" value="Genomic_DNA"/>
</dbReference>
<dbReference type="InterPro" id="IPR039496">
    <property type="entry name" value="CCDC92/74_N"/>
</dbReference>
<feature type="compositionally biased region" description="Low complexity" evidence="3">
    <location>
        <begin position="165"/>
        <end position="175"/>
    </location>
</feature>
<gene>
    <name evidence="5" type="ORF">KUTeg_010138</name>
</gene>
<name>A0ABQ9FAW2_TEGGR</name>
<keyword evidence="1 2" id="KW-0175">Coiled coil</keyword>
<dbReference type="Pfam" id="PF14916">
    <property type="entry name" value="CCDC92"/>
    <property type="match status" value="1"/>
</dbReference>
<feature type="region of interest" description="Disordered" evidence="3">
    <location>
        <begin position="127"/>
        <end position="214"/>
    </location>
</feature>
<evidence type="ECO:0000313" key="5">
    <source>
        <dbReference type="EMBL" id="KAJ8312765.1"/>
    </source>
</evidence>
<reference evidence="5 6" key="1">
    <citation type="submission" date="2022-12" db="EMBL/GenBank/DDBJ databases">
        <title>Chromosome-level genome of Tegillarca granosa.</title>
        <authorList>
            <person name="Kim J."/>
        </authorList>
    </citation>
    <scope>NUCLEOTIDE SEQUENCE [LARGE SCALE GENOMIC DNA]</scope>
    <source>
        <strain evidence="5">Teg-2019</strain>
        <tissue evidence="5">Adductor muscle</tissue>
    </source>
</reference>
<dbReference type="PANTHER" id="PTHR14882">
    <property type="entry name" value="COILED-COIL DOMAIN-CONTAINING 74A"/>
    <property type="match status" value="1"/>
</dbReference>
<evidence type="ECO:0000256" key="3">
    <source>
        <dbReference type="SAM" id="MobiDB-lite"/>
    </source>
</evidence>
<feature type="compositionally biased region" description="Basic and acidic residues" evidence="3">
    <location>
        <begin position="185"/>
        <end position="200"/>
    </location>
</feature>
<accession>A0ABQ9FAW2</accession>
<evidence type="ECO:0000256" key="2">
    <source>
        <dbReference type="SAM" id="Coils"/>
    </source>
</evidence>
<sequence length="258" mass="29464">MASQAAIHKRNLESAILFMQSEHANTLKGLHEEIQNLQKKCSELELEIQTKEKKIKDIEQLLKRQKMKHFEEMRQKNQEVDQLKADLESRSNQVAYLTTELHKHKRLSLENAASGAFIGEAKILPVPPKEQPNHLRIQRSHRLRQSKPSVDPDELEKHPIRFHSGRSSSTSRSTSPVEMAKPFLRKGEEAPTKLDLKERQPLPPIRAATGVESHRQQVILQKVLPSSAHNPSKTKKTQEVHVLAVDQVSKSDIYFSSP</sequence>
<evidence type="ECO:0000259" key="4">
    <source>
        <dbReference type="Pfam" id="PF14916"/>
    </source>
</evidence>
<feature type="coiled-coil region" evidence="2">
    <location>
        <begin position="20"/>
        <end position="93"/>
    </location>
</feature>
<organism evidence="5 6">
    <name type="scientific">Tegillarca granosa</name>
    <name type="common">Malaysian cockle</name>
    <name type="synonym">Anadara granosa</name>
    <dbReference type="NCBI Taxonomy" id="220873"/>
    <lineage>
        <taxon>Eukaryota</taxon>
        <taxon>Metazoa</taxon>
        <taxon>Spiralia</taxon>
        <taxon>Lophotrochozoa</taxon>
        <taxon>Mollusca</taxon>
        <taxon>Bivalvia</taxon>
        <taxon>Autobranchia</taxon>
        <taxon>Pteriomorphia</taxon>
        <taxon>Arcoida</taxon>
        <taxon>Arcoidea</taxon>
        <taxon>Arcidae</taxon>
        <taxon>Tegillarca</taxon>
    </lineage>
</organism>
<feature type="domain" description="CCDC92/74 N-terminal" evidence="4">
    <location>
        <begin position="11"/>
        <end position="56"/>
    </location>
</feature>
<feature type="non-terminal residue" evidence="5">
    <location>
        <position position="258"/>
    </location>
</feature>
<dbReference type="InterPro" id="IPR040370">
    <property type="entry name" value="CCDC74A/CCDC74B/CCDC92"/>
</dbReference>
<evidence type="ECO:0000313" key="6">
    <source>
        <dbReference type="Proteomes" id="UP001217089"/>
    </source>
</evidence>
<dbReference type="Proteomes" id="UP001217089">
    <property type="component" value="Unassembled WGS sequence"/>
</dbReference>
<proteinExistence type="predicted"/>